<dbReference type="AlphaFoldDB" id="M7ANX5"/>
<dbReference type="Proteomes" id="UP000031443">
    <property type="component" value="Unassembled WGS sequence"/>
</dbReference>
<evidence type="ECO:0000313" key="2">
    <source>
        <dbReference type="Proteomes" id="UP000031443"/>
    </source>
</evidence>
<organism evidence="1 2">
    <name type="scientific">Chelonia mydas</name>
    <name type="common">Green sea-turtle</name>
    <name type="synonym">Chelonia agassizi</name>
    <dbReference type="NCBI Taxonomy" id="8469"/>
    <lineage>
        <taxon>Eukaryota</taxon>
        <taxon>Metazoa</taxon>
        <taxon>Chordata</taxon>
        <taxon>Craniata</taxon>
        <taxon>Vertebrata</taxon>
        <taxon>Euteleostomi</taxon>
        <taxon>Archelosauria</taxon>
        <taxon>Testudinata</taxon>
        <taxon>Testudines</taxon>
        <taxon>Cryptodira</taxon>
        <taxon>Durocryptodira</taxon>
        <taxon>Americhelydia</taxon>
        <taxon>Chelonioidea</taxon>
        <taxon>Cheloniidae</taxon>
        <taxon>Chelonia</taxon>
    </lineage>
</organism>
<accession>M7ANX5</accession>
<reference evidence="2" key="1">
    <citation type="journal article" date="2013" name="Nat. Genet.">
        <title>The draft genomes of soft-shell turtle and green sea turtle yield insights into the development and evolution of the turtle-specific body plan.</title>
        <authorList>
            <person name="Wang Z."/>
            <person name="Pascual-Anaya J."/>
            <person name="Zadissa A."/>
            <person name="Li W."/>
            <person name="Niimura Y."/>
            <person name="Huang Z."/>
            <person name="Li C."/>
            <person name="White S."/>
            <person name="Xiong Z."/>
            <person name="Fang D."/>
            <person name="Wang B."/>
            <person name="Ming Y."/>
            <person name="Chen Y."/>
            <person name="Zheng Y."/>
            <person name="Kuraku S."/>
            <person name="Pignatelli M."/>
            <person name="Herrero J."/>
            <person name="Beal K."/>
            <person name="Nozawa M."/>
            <person name="Li Q."/>
            <person name="Wang J."/>
            <person name="Zhang H."/>
            <person name="Yu L."/>
            <person name="Shigenobu S."/>
            <person name="Wang J."/>
            <person name="Liu J."/>
            <person name="Flicek P."/>
            <person name="Searle S."/>
            <person name="Wang J."/>
            <person name="Kuratani S."/>
            <person name="Yin Y."/>
            <person name="Aken B."/>
            <person name="Zhang G."/>
            <person name="Irie N."/>
        </authorList>
    </citation>
    <scope>NUCLEOTIDE SEQUENCE [LARGE SCALE GENOMIC DNA]</scope>
</reference>
<protein>
    <submittedName>
        <fullName evidence="1">Uncharacterized protein</fullName>
    </submittedName>
</protein>
<dbReference type="EMBL" id="KB600878">
    <property type="protein sequence ID" value="EMP24460.1"/>
    <property type="molecule type" value="Genomic_DNA"/>
</dbReference>
<sequence length="221" mass="23865">MNHHMEEEVVMNKGVMTEEGEEVMILHMEDEEVMNKGVMNEAVEEEDGVVMTMETEGEEEETSTKEAGQMAEEEAIKTATTEIAITEMQVFKQVVTMVAVVATKEAAMEAINRLHTQEVDIRVVAAAAAAVTSKTTDTKMVGTMVIEVVGVEEGEVAVEAAVAVEAQEEAGEAEVDRTLIKEGSLSSTSSMEAISIISLDLDKEDTLLAEATKSYTSAELK</sequence>
<evidence type="ECO:0000313" key="1">
    <source>
        <dbReference type="EMBL" id="EMP24460.1"/>
    </source>
</evidence>
<keyword evidence="2" id="KW-1185">Reference proteome</keyword>
<proteinExistence type="predicted"/>
<name>M7ANX5_CHEMY</name>
<gene>
    <name evidence="1" type="ORF">UY3_18385</name>
</gene>